<gene>
    <name evidence="2" type="ORF">EZS28_055668</name>
</gene>
<sequence>MLVQVQNMLEEIINIHYKFLLFYQQKILLLVKMVLLQLMLDQIILIMQIQVIVYRKKILELVQLVQLMYMLVRHINILLILIQLQQMCHQLMQLQQLMERAIIIVEMTMFIHNNQHMMEMLQQLNSLKQEDQQRKYYALMVIQLLQIISFLEHTTVVEVDGLDYVYFLQVLVLEVHSLNL</sequence>
<keyword evidence="1" id="KW-0812">Transmembrane</keyword>
<comment type="caution">
    <text evidence="2">The sequence shown here is derived from an EMBL/GenBank/DDBJ whole genome shotgun (WGS) entry which is preliminary data.</text>
</comment>
<feature type="transmembrane region" description="Helical" evidence="1">
    <location>
        <begin position="61"/>
        <end position="82"/>
    </location>
</feature>
<feature type="non-terminal residue" evidence="2">
    <location>
        <position position="180"/>
    </location>
</feature>
<evidence type="ECO:0008006" key="4">
    <source>
        <dbReference type="Google" id="ProtNLM"/>
    </source>
</evidence>
<proteinExistence type="predicted"/>
<keyword evidence="1" id="KW-1133">Transmembrane helix</keyword>
<dbReference type="EMBL" id="SNRW01048096">
    <property type="protein sequence ID" value="KAA6313924.1"/>
    <property type="molecule type" value="Genomic_DNA"/>
</dbReference>
<protein>
    <recommendedName>
        <fullName evidence="4">Transmembrane protein</fullName>
    </recommendedName>
</protein>
<feature type="transmembrane region" description="Helical" evidence="1">
    <location>
        <begin position="27"/>
        <end position="49"/>
    </location>
</feature>
<evidence type="ECO:0000256" key="1">
    <source>
        <dbReference type="SAM" id="Phobius"/>
    </source>
</evidence>
<dbReference type="Proteomes" id="UP000324800">
    <property type="component" value="Unassembled WGS sequence"/>
</dbReference>
<name>A0A5J4PZA4_9EUKA</name>
<dbReference type="AlphaFoldDB" id="A0A5J4PZA4"/>
<accession>A0A5J4PZA4</accession>
<keyword evidence="1" id="KW-0472">Membrane</keyword>
<reference evidence="2 3" key="1">
    <citation type="submission" date="2019-03" db="EMBL/GenBank/DDBJ databases">
        <title>Single cell metagenomics reveals metabolic interactions within the superorganism composed of flagellate Streblomastix strix and complex community of Bacteroidetes bacteria on its surface.</title>
        <authorList>
            <person name="Treitli S.C."/>
            <person name="Kolisko M."/>
            <person name="Husnik F."/>
            <person name="Keeling P."/>
            <person name="Hampl V."/>
        </authorList>
    </citation>
    <scope>NUCLEOTIDE SEQUENCE [LARGE SCALE GENOMIC DNA]</scope>
    <source>
        <strain evidence="2">ST1C</strain>
    </source>
</reference>
<evidence type="ECO:0000313" key="2">
    <source>
        <dbReference type="EMBL" id="KAA6313924.1"/>
    </source>
</evidence>
<organism evidence="2 3">
    <name type="scientific">Streblomastix strix</name>
    <dbReference type="NCBI Taxonomy" id="222440"/>
    <lineage>
        <taxon>Eukaryota</taxon>
        <taxon>Metamonada</taxon>
        <taxon>Preaxostyla</taxon>
        <taxon>Oxymonadida</taxon>
        <taxon>Streblomastigidae</taxon>
        <taxon>Streblomastix</taxon>
    </lineage>
</organism>
<evidence type="ECO:0000313" key="3">
    <source>
        <dbReference type="Proteomes" id="UP000324800"/>
    </source>
</evidence>